<keyword evidence="1" id="KW-0732">Signal</keyword>
<organism evidence="2 3">
    <name type="scientific">Zopfia rhizophila CBS 207.26</name>
    <dbReference type="NCBI Taxonomy" id="1314779"/>
    <lineage>
        <taxon>Eukaryota</taxon>
        <taxon>Fungi</taxon>
        <taxon>Dikarya</taxon>
        <taxon>Ascomycota</taxon>
        <taxon>Pezizomycotina</taxon>
        <taxon>Dothideomycetes</taxon>
        <taxon>Dothideomycetes incertae sedis</taxon>
        <taxon>Zopfiaceae</taxon>
        <taxon>Zopfia</taxon>
    </lineage>
</organism>
<proteinExistence type="predicted"/>
<evidence type="ECO:0000313" key="3">
    <source>
        <dbReference type="Proteomes" id="UP000800200"/>
    </source>
</evidence>
<dbReference type="AlphaFoldDB" id="A0A6A6DTC6"/>
<name>A0A6A6DTC6_9PEZI</name>
<dbReference type="EMBL" id="ML994646">
    <property type="protein sequence ID" value="KAF2182891.1"/>
    <property type="molecule type" value="Genomic_DNA"/>
</dbReference>
<dbReference type="OrthoDB" id="3686702at2759"/>
<feature type="signal peptide" evidence="1">
    <location>
        <begin position="1"/>
        <end position="17"/>
    </location>
</feature>
<protein>
    <submittedName>
        <fullName evidence="2">Uncharacterized protein</fullName>
    </submittedName>
</protein>
<reference evidence="2" key="1">
    <citation type="journal article" date="2020" name="Stud. Mycol.">
        <title>101 Dothideomycetes genomes: a test case for predicting lifestyles and emergence of pathogens.</title>
        <authorList>
            <person name="Haridas S."/>
            <person name="Albert R."/>
            <person name="Binder M."/>
            <person name="Bloem J."/>
            <person name="Labutti K."/>
            <person name="Salamov A."/>
            <person name="Andreopoulos B."/>
            <person name="Baker S."/>
            <person name="Barry K."/>
            <person name="Bills G."/>
            <person name="Bluhm B."/>
            <person name="Cannon C."/>
            <person name="Castanera R."/>
            <person name="Culley D."/>
            <person name="Daum C."/>
            <person name="Ezra D."/>
            <person name="Gonzalez J."/>
            <person name="Henrissat B."/>
            <person name="Kuo A."/>
            <person name="Liang C."/>
            <person name="Lipzen A."/>
            <person name="Lutzoni F."/>
            <person name="Magnuson J."/>
            <person name="Mondo S."/>
            <person name="Nolan M."/>
            <person name="Ohm R."/>
            <person name="Pangilinan J."/>
            <person name="Park H.-J."/>
            <person name="Ramirez L."/>
            <person name="Alfaro M."/>
            <person name="Sun H."/>
            <person name="Tritt A."/>
            <person name="Yoshinaga Y."/>
            <person name="Zwiers L.-H."/>
            <person name="Turgeon B."/>
            <person name="Goodwin S."/>
            <person name="Spatafora J."/>
            <person name="Crous P."/>
            <person name="Grigoriev I."/>
        </authorList>
    </citation>
    <scope>NUCLEOTIDE SEQUENCE</scope>
    <source>
        <strain evidence="2">CBS 207.26</strain>
    </source>
</reference>
<keyword evidence="3" id="KW-1185">Reference proteome</keyword>
<gene>
    <name evidence="2" type="ORF">K469DRAFT_690607</name>
</gene>
<evidence type="ECO:0000313" key="2">
    <source>
        <dbReference type="EMBL" id="KAF2182891.1"/>
    </source>
</evidence>
<accession>A0A6A6DTC6</accession>
<evidence type="ECO:0000256" key="1">
    <source>
        <dbReference type="SAM" id="SignalP"/>
    </source>
</evidence>
<sequence>MKTAIILTTLLAAFTSAAPLEGAQLDARAGTVRVLIANDATDTAVQANINANGAKTSIKANFGNLGNPVRANRANIVSGSGTCQIFSDANAQNKVGGTLNANGNNVDLTGGKGGTVNLNNGVIVCK</sequence>
<dbReference type="Proteomes" id="UP000800200">
    <property type="component" value="Unassembled WGS sequence"/>
</dbReference>
<feature type="chain" id="PRO_5025462107" evidence="1">
    <location>
        <begin position="18"/>
        <end position="126"/>
    </location>
</feature>